<organism evidence="4 5">
    <name type="scientific">Nonomuraea cypriaca</name>
    <dbReference type="NCBI Taxonomy" id="1187855"/>
    <lineage>
        <taxon>Bacteria</taxon>
        <taxon>Bacillati</taxon>
        <taxon>Actinomycetota</taxon>
        <taxon>Actinomycetes</taxon>
        <taxon>Streptosporangiales</taxon>
        <taxon>Streptosporangiaceae</taxon>
        <taxon>Nonomuraea</taxon>
    </lineage>
</organism>
<sequence length="240" mass="26909">MVKVGRPPQDPARQLERAHRILDAAGELVLRWGYDKTTIDDVAKRAEVAKGTIYLHWRTRDDLFAALLRRERVRLLEDLRASAPATVSELFGRFIGTLLRRPLLRASLIGDSEVLGRLTRMKRHSTSGLELGGPFDAYIRRLIEHGAVRAEPGDHPTVIASIVYGFVSLSDLLPEEARLPDERIAELVADTIERAMSTGRPLPEDDVSAVARATLDFLDAMQEVARRKLETSLGMKERVR</sequence>
<dbReference type="Pfam" id="PF00440">
    <property type="entry name" value="TetR_N"/>
    <property type="match status" value="1"/>
</dbReference>
<protein>
    <submittedName>
        <fullName evidence="4">TetR/AcrR family transcriptional regulator</fullName>
    </submittedName>
</protein>
<feature type="domain" description="HTH tetR-type" evidence="3">
    <location>
        <begin position="15"/>
        <end position="75"/>
    </location>
</feature>
<evidence type="ECO:0000256" key="1">
    <source>
        <dbReference type="ARBA" id="ARBA00023125"/>
    </source>
</evidence>
<dbReference type="GO" id="GO:0003700">
    <property type="term" value="F:DNA-binding transcription factor activity"/>
    <property type="evidence" value="ECO:0007669"/>
    <property type="project" value="TreeGrafter"/>
</dbReference>
<evidence type="ECO:0000313" key="4">
    <source>
        <dbReference type="EMBL" id="MBF8190887.1"/>
    </source>
</evidence>
<accession>A0A931ADC9</accession>
<name>A0A931ADC9_9ACTN</name>
<dbReference type="InterPro" id="IPR001647">
    <property type="entry name" value="HTH_TetR"/>
</dbReference>
<dbReference type="InterPro" id="IPR050109">
    <property type="entry name" value="HTH-type_TetR-like_transc_reg"/>
</dbReference>
<dbReference type="InterPro" id="IPR009057">
    <property type="entry name" value="Homeodomain-like_sf"/>
</dbReference>
<dbReference type="PROSITE" id="PS50977">
    <property type="entry name" value="HTH_TETR_2"/>
    <property type="match status" value="1"/>
</dbReference>
<dbReference type="PRINTS" id="PR00455">
    <property type="entry name" value="HTHTETR"/>
</dbReference>
<dbReference type="RefSeq" id="WP_195899801.1">
    <property type="nucleotide sequence ID" value="NZ_JADOGI010000138.1"/>
</dbReference>
<dbReference type="Gene3D" id="1.10.357.10">
    <property type="entry name" value="Tetracycline Repressor, domain 2"/>
    <property type="match status" value="1"/>
</dbReference>
<evidence type="ECO:0000256" key="2">
    <source>
        <dbReference type="PROSITE-ProRule" id="PRU00335"/>
    </source>
</evidence>
<dbReference type="AlphaFoldDB" id="A0A931ADC9"/>
<keyword evidence="5" id="KW-1185">Reference proteome</keyword>
<dbReference type="PANTHER" id="PTHR30055">
    <property type="entry name" value="HTH-TYPE TRANSCRIPTIONAL REGULATOR RUTR"/>
    <property type="match status" value="1"/>
</dbReference>
<evidence type="ECO:0000313" key="5">
    <source>
        <dbReference type="Proteomes" id="UP000605361"/>
    </source>
</evidence>
<dbReference type="PANTHER" id="PTHR30055:SF242">
    <property type="entry name" value="HTH-TYPE TRANSCRIPTIONAL REPRESSOR KSTR"/>
    <property type="match status" value="1"/>
</dbReference>
<dbReference type="EMBL" id="JADOGI010000138">
    <property type="protein sequence ID" value="MBF8190887.1"/>
    <property type="molecule type" value="Genomic_DNA"/>
</dbReference>
<keyword evidence="1 2" id="KW-0238">DNA-binding</keyword>
<reference evidence="4" key="1">
    <citation type="submission" date="2020-11" db="EMBL/GenBank/DDBJ databases">
        <title>Whole-genome analyses of Nonomuraea sp. K274.</title>
        <authorList>
            <person name="Veyisoglu A."/>
        </authorList>
    </citation>
    <scope>NUCLEOTIDE SEQUENCE</scope>
    <source>
        <strain evidence="4">K274</strain>
    </source>
</reference>
<dbReference type="Proteomes" id="UP000605361">
    <property type="component" value="Unassembled WGS sequence"/>
</dbReference>
<dbReference type="GO" id="GO:0000976">
    <property type="term" value="F:transcription cis-regulatory region binding"/>
    <property type="evidence" value="ECO:0007669"/>
    <property type="project" value="TreeGrafter"/>
</dbReference>
<feature type="DNA-binding region" description="H-T-H motif" evidence="2">
    <location>
        <begin position="38"/>
        <end position="57"/>
    </location>
</feature>
<evidence type="ECO:0000259" key="3">
    <source>
        <dbReference type="PROSITE" id="PS50977"/>
    </source>
</evidence>
<comment type="caution">
    <text evidence="4">The sequence shown here is derived from an EMBL/GenBank/DDBJ whole genome shotgun (WGS) entry which is preliminary data.</text>
</comment>
<dbReference type="SUPFAM" id="SSF46689">
    <property type="entry name" value="Homeodomain-like"/>
    <property type="match status" value="1"/>
</dbReference>
<gene>
    <name evidence="4" type="ORF">ITP53_35320</name>
</gene>
<proteinExistence type="predicted"/>